<feature type="active site" description="Electrophile" evidence="13">
    <location>
        <position position="95"/>
    </location>
</feature>
<dbReference type="InterPro" id="IPR000652">
    <property type="entry name" value="Triosephosphate_isomerase"/>
</dbReference>
<accession>A0A6I3SAP0</accession>
<dbReference type="InterPro" id="IPR035990">
    <property type="entry name" value="TIM_sf"/>
</dbReference>
<evidence type="ECO:0000256" key="12">
    <source>
        <dbReference type="ARBA" id="ARBA00055680"/>
    </source>
</evidence>
<evidence type="ECO:0000256" key="6">
    <source>
        <dbReference type="ARBA" id="ARBA00011940"/>
    </source>
</evidence>
<dbReference type="EMBL" id="WNCL01000072">
    <property type="protein sequence ID" value="MTU44404.1"/>
    <property type="molecule type" value="Genomic_DNA"/>
</dbReference>
<proteinExistence type="inferred from homology"/>
<dbReference type="SUPFAM" id="SSF51351">
    <property type="entry name" value="Triosephosphate isomerase (TIM)"/>
    <property type="match status" value="1"/>
</dbReference>
<name>A0A6I3SAP0_9BURK</name>
<comment type="subcellular location">
    <subcellularLocation>
        <location evidence="13 14">Cytoplasm</location>
    </subcellularLocation>
</comment>
<evidence type="ECO:0000256" key="13">
    <source>
        <dbReference type="HAMAP-Rule" id="MF_00147"/>
    </source>
</evidence>
<gene>
    <name evidence="13" type="primary">tpiA</name>
    <name evidence="15" type="ORF">GMD42_12505</name>
</gene>
<dbReference type="AlphaFoldDB" id="A0A6I3SAP0"/>
<dbReference type="InterPro" id="IPR022896">
    <property type="entry name" value="TrioseP_Isoase_bac/euk"/>
</dbReference>
<dbReference type="NCBIfam" id="TIGR00419">
    <property type="entry name" value="tim"/>
    <property type="match status" value="1"/>
</dbReference>
<keyword evidence="10 13" id="KW-0324">Glycolysis</keyword>
<evidence type="ECO:0000313" key="16">
    <source>
        <dbReference type="Proteomes" id="UP000462362"/>
    </source>
</evidence>
<evidence type="ECO:0000256" key="8">
    <source>
        <dbReference type="ARBA" id="ARBA00022432"/>
    </source>
</evidence>
<evidence type="ECO:0000256" key="1">
    <source>
        <dbReference type="ARBA" id="ARBA00000474"/>
    </source>
</evidence>
<dbReference type="GO" id="GO:0005829">
    <property type="term" value="C:cytosol"/>
    <property type="evidence" value="ECO:0007669"/>
    <property type="project" value="TreeGrafter"/>
</dbReference>
<comment type="catalytic activity">
    <reaction evidence="1 13 14">
        <text>D-glyceraldehyde 3-phosphate = dihydroxyacetone phosphate</text>
        <dbReference type="Rhea" id="RHEA:18585"/>
        <dbReference type="ChEBI" id="CHEBI:57642"/>
        <dbReference type="ChEBI" id="CHEBI:59776"/>
        <dbReference type="EC" id="5.3.1.1"/>
    </reaction>
</comment>
<sequence length="255" mass="27137">MRRSLVIANWKMNGSVDFIDQWTNVFTTFSPVNTELAVCPPFVYIRYLQQKFLTSALDINVGAQDCSVHESGAFTGEVSAGMLADVKCPWVIVGHSERRQYHGETNEIVAAKAKIAIEHGLRPIVCVGETLEERESGRTSDVVIGQLNAVLDAIGPETLVTGAVAYEPVWAIGTGKTATPQQAQLVHAELRDSVESRDSQAASALRIIYGGSVKPSNAAELFACNDIDGGLVGGASLKAADFYAIAQAASGIGLI</sequence>
<evidence type="ECO:0000256" key="7">
    <source>
        <dbReference type="ARBA" id="ARBA00019397"/>
    </source>
</evidence>
<comment type="similarity">
    <text evidence="4 13 14">Belongs to the triosephosphate isomerase family.</text>
</comment>
<protein>
    <recommendedName>
        <fullName evidence="7 13">Triosephosphate isomerase</fullName>
        <shortName evidence="13">TIM</shortName>
        <shortName evidence="13">TPI</shortName>
        <ecNumber evidence="6 13">5.3.1.1</ecNumber>
    </recommendedName>
    <alternativeName>
        <fullName evidence="13">Triose-phosphate isomerase</fullName>
    </alternativeName>
</protein>
<keyword evidence="8 13" id="KW-0312">Gluconeogenesis</keyword>
<dbReference type="GO" id="GO:0006096">
    <property type="term" value="P:glycolytic process"/>
    <property type="evidence" value="ECO:0007669"/>
    <property type="project" value="UniProtKB-UniRule"/>
</dbReference>
<organism evidence="15 16">
    <name type="scientific">Parasutterella excrementihominis</name>
    <dbReference type="NCBI Taxonomy" id="487175"/>
    <lineage>
        <taxon>Bacteria</taxon>
        <taxon>Pseudomonadati</taxon>
        <taxon>Pseudomonadota</taxon>
        <taxon>Betaproteobacteria</taxon>
        <taxon>Burkholderiales</taxon>
        <taxon>Sutterellaceae</taxon>
        <taxon>Parasutterella</taxon>
    </lineage>
</organism>
<evidence type="ECO:0000256" key="5">
    <source>
        <dbReference type="ARBA" id="ARBA00011738"/>
    </source>
</evidence>
<comment type="pathway">
    <text evidence="2 13 14">Carbohydrate biosynthesis; gluconeogenesis.</text>
</comment>
<evidence type="ECO:0000256" key="2">
    <source>
        <dbReference type="ARBA" id="ARBA00004742"/>
    </source>
</evidence>
<evidence type="ECO:0000256" key="14">
    <source>
        <dbReference type="RuleBase" id="RU363013"/>
    </source>
</evidence>
<dbReference type="InterPro" id="IPR020861">
    <property type="entry name" value="Triosephosphate_isomerase_AS"/>
</dbReference>
<feature type="binding site" evidence="13">
    <location>
        <begin position="233"/>
        <end position="234"/>
    </location>
    <ligand>
        <name>substrate</name>
    </ligand>
</feature>
<comment type="pathway">
    <text evidence="3">Carbohydrate metabolism; erythritol degradation.</text>
</comment>
<evidence type="ECO:0000256" key="10">
    <source>
        <dbReference type="ARBA" id="ARBA00023152"/>
    </source>
</evidence>
<dbReference type="GO" id="GO:0019563">
    <property type="term" value="P:glycerol catabolic process"/>
    <property type="evidence" value="ECO:0007669"/>
    <property type="project" value="TreeGrafter"/>
</dbReference>
<comment type="subunit">
    <text evidence="5 13 14">Homodimer.</text>
</comment>
<evidence type="ECO:0000256" key="9">
    <source>
        <dbReference type="ARBA" id="ARBA00022490"/>
    </source>
</evidence>
<feature type="binding site" evidence="13">
    <location>
        <position position="212"/>
    </location>
    <ligand>
        <name>substrate</name>
    </ligand>
</feature>
<dbReference type="PANTHER" id="PTHR21139:SF42">
    <property type="entry name" value="TRIOSEPHOSPHATE ISOMERASE"/>
    <property type="match status" value="1"/>
</dbReference>
<dbReference type="Pfam" id="PF00121">
    <property type="entry name" value="TIM"/>
    <property type="match status" value="1"/>
</dbReference>
<dbReference type="InterPro" id="IPR013785">
    <property type="entry name" value="Aldolase_TIM"/>
</dbReference>
<dbReference type="UniPathway" id="UPA00138"/>
<dbReference type="CDD" id="cd00311">
    <property type="entry name" value="TIM"/>
    <property type="match status" value="1"/>
</dbReference>
<dbReference type="GO" id="GO:0046166">
    <property type="term" value="P:glyceraldehyde-3-phosphate biosynthetic process"/>
    <property type="evidence" value="ECO:0007669"/>
    <property type="project" value="TreeGrafter"/>
</dbReference>
<keyword evidence="9 13" id="KW-0963">Cytoplasm</keyword>
<evidence type="ECO:0000256" key="3">
    <source>
        <dbReference type="ARBA" id="ARBA00004939"/>
    </source>
</evidence>
<evidence type="ECO:0000256" key="11">
    <source>
        <dbReference type="ARBA" id="ARBA00023235"/>
    </source>
</evidence>
<dbReference type="Gene3D" id="3.20.20.70">
    <property type="entry name" value="Aldolase class I"/>
    <property type="match status" value="1"/>
</dbReference>
<evidence type="ECO:0000313" key="15">
    <source>
        <dbReference type="EMBL" id="MTU44404.1"/>
    </source>
</evidence>
<feature type="active site" description="Proton acceptor" evidence="13">
    <location>
        <position position="167"/>
    </location>
</feature>
<dbReference type="GO" id="GO:0004807">
    <property type="term" value="F:triose-phosphate isomerase activity"/>
    <property type="evidence" value="ECO:0007669"/>
    <property type="project" value="UniProtKB-UniRule"/>
</dbReference>
<dbReference type="RefSeq" id="WP_008811164.1">
    <property type="nucleotide sequence ID" value="NZ_CALXOM010000033.1"/>
</dbReference>
<dbReference type="EC" id="5.3.1.1" evidence="6 13"/>
<comment type="function">
    <text evidence="12 13">Involved in the gluconeogenesis. Catalyzes stereospecifically the conversion of dihydroxyacetone phosphate (DHAP) to D-glyceraldehyde-3-phosphate (G3P).</text>
</comment>
<dbReference type="UniPathway" id="UPA00109">
    <property type="reaction ID" value="UER00189"/>
</dbReference>
<dbReference type="Proteomes" id="UP000462362">
    <property type="component" value="Unassembled WGS sequence"/>
</dbReference>
<dbReference type="PROSITE" id="PS51440">
    <property type="entry name" value="TIM_2"/>
    <property type="match status" value="1"/>
</dbReference>
<comment type="pathway">
    <text evidence="13 14">Carbohydrate degradation; glycolysis; D-glyceraldehyde 3-phosphate from glycerone phosphate: step 1/1.</text>
</comment>
<dbReference type="HAMAP" id="MF_00147_B">
    <property type="entry name" value="TIM_B"/>
    <property type="match status" value="1"/>
</dbReference>
<dbReference type="PANTHER" id="PTHR21139">
    <property type="entry name" value="TRIOSEPHOSPHATE ISOMERASE"/>
    <property type="match status" value="1"/>
</dbReference>
<dbReference type="GO" id="GO:0006094">
    <property type="term" value="P:gluconeogenesis"/>
    <property type="evidence" value="ECO:0007669"/>
    <property type="project" value="UniProtKB-UniRule"/>
</dbReference>
<feature type="binding site" evidence="13">
    <location>
        <begin position="9"/>
        <end position="11"/>
    </location>
    <ligand>
        <name>substrate</name>
    </ligand>
</feature>
<reference evidence="15 16" key="1">
    <citation type="journal article" date="2019" name="Nat. Med.">
        <title>A library of human gut bacterial isolates paired with longitudinal multiomics data enables mechanistic microbiome research.</title>
        <authorList>
            <person name="Poyet M."/>
            <person name="Groussin M."/>
            <person name="Gibbons S.M."/>
            <person name="Avila-Pacheco J."/>
            <person name="Jiang X."/>
            <person name="Kearney S.M."/>
            <person name="Perrotta A.R."/>
            <person name="Berdy B."/>
            <person name="Zhao S."/>
            <person name="Lieberman T.D."/>
            <person name="Swanson P.K."/>
            <person name="Smith M."/>
            <person name="Roesemann S."/>
            <person name="Alexander J.E."/>
            <person name="Rich S.A."/>
            <person name="Livny J."/>
            <person name="Vlamakis H."/>
            <person name="Clish C."/>
            <person name="Bullock K."/>
            <person name="Deik A."/>
            <person name="Scott J."/>
            <person name="Pierce K.A."/>
            <person name="Xavier R.J."/>
            <person name="Alm E.J."/>
        </authorList>
    </citation>
    <scope>NUCLEOTIDE SEQUENCE [LARGE SCALE GENOMIC DNA]</scope>
    <source>
        <strain evidence="15 16">BIOML-A2</strain>
    </source>
</reference>
<keyword evidence="11 13" id="KW-0413">Isomerase</keyword>
<comment type="caution">
    <text evidence="15">The sequence shown here is derived from an EMBL/GenBank/DDBJ whole genome shotgun (WGS) entry which is preliminary data.</text>
</comment>
<dbReference type="PROSITE" id="PS00171">
    <property type="entry name" value="TIM_1"/>
    <property type="match status" value="1"/>
</dbReference>
<dbReference type="FunFam" id="3.20.20.70:FF:000020">
    <property type="entry name" value="Triosephosphate isomerase"/>
    <property type="match status" value="1"/>
</dbReference>
<evidence type="ECO:0000256" key="4">
    <source>
        <dbReference type="ARBA" id="ARBA00007422"/>
    </source>
</evidence>
<feature type="binding site" evidence="13">
    <location>
        <position position="173"/>
    </location>
    <ligand>
        <name>substrate</name>
    </ligand>
</feature>